<keyword evidence="7 10" id="KW-0238">DNA-binding</keyword>
<gene>
    <name evidence="11" type="primary">cas</name>
    <name evidence="10" type="synonym">cas1</name>
    <name evidence="11" type="ORF">ARTHRO_40678</name>
</gene>
<keyword evidence="1 10" id="KW-0540">Nuclease</keyword>
<dbReference type="PANTHER" id="PTHR34353">
    <property type="entry name" value="CRISPR-ASSOCIATED ENDONUCLEASE CAS1 1"/>
    <property type="match status" value="1"/>
</dbReference>
<dbReference type="GO" id="GO:0016787">
    <property type="term" value="F:hydrolase activity"/>
    <property type="evidence" value="ECO:0007669"/>
    <property type="project" value="UniProtKB-KW"/>
</dbReference>
<dbReference type="Pfam" id="PF01867">
    <property type="entry name" value="Cas_Cas1"/>
    <property type="match status" value="1"/>
</dbReference>
<evidence type="ECO:0000256" key="9">
    <source>
        <dbReference type="ARBA" id="ARBA00038592"/>
    </source>
</evidence>
<dbReference type="Gene3D" id="3.100.10.20">
    <property type="entry name" value="CRISPR-associated endonuclease Cas1, N-terminal domain"/>
    <property type="match status" value="1"/>
</dbReference>
<dbReference type="Proteomes" id="UP000032946">
    <property type="component" value="Chromosome"/>
</dbReference>
<keyword evidence="6 10" id="KW-0051">Antiviral defense</keyword>
<dbReference type="GO" id="GO:0003677">
    <property type="term" value="F:DNA binding"/>
    <property type="evidence" value="ECO:0007669"/>
    <property type="project" value="UniProtKB-KW"/>
</dbReference>
<dbReference type="HAMAP" id="MF_01470">
    <property type="entry name" value="Cas1"/>
    <property type="match status" value="1"/>
</dbReference>
<evidence type="ECO:0000313" key="12">
    <source>
        <dbReference type="Proteomes" id="UP000032946"/>
    </source>
</evidence>
<dbReference type="EC" id="3.1.-.-" evidence="10"/>
<dbReference type="GO" id="GO:0051607">
    <property type="term" value="P:defense response to virus"/>
    <property type="evidence" value="ECO:0007669"/>
    <property type="project" value="UniProtKB-UniRule"/>
</dbReference>
<name>A0A9P1KHC0_9CYAN</name>
<comment type="similarity">
    <text evidence="10">Belongs to the CRISPR-associated endonuclease Cas1 family.</text>
</comment>
<comment type="function">
    <text evidence="10">CRISPR (clustered regularly interspaced short palindromic repeat), is an adaptive immune system that provides protection against mobile genetic elements (viruses, transposable elements and conjugative plasmids). CRISPR clusters contain spacers, sequences complementary to antecedent mobile elements, and target invading nucleic acids. CRISPR clusters are transcribed and processed into CRISPR RNA (crRNA). Acts as a dsDNA endonuclease. Involved in the integration of spacer DNA into the CRISPR cassette.</text>
</comment>
<evidence type="ECO:0000256" key="10">
    <source>
        <dbReference type="HAMAP-Rule" id="MF_01470"/>
    </source>
</evidence>
<evidence type="ECO:0000256" key="2">
    <source>
        <dbReference type="ARBA" id="ARBA00022723"/>
    </source>
</evidence>
<dbReference type="InterPro" id="IPR042211">
    <property type="entry name" value="CRISPR-assoc_Cas1_N"/>
</dbReference>
<dbReference type="InterPro" id="IPR002729">
    <property type="entry name" value="CRISPR-assoc_Cas1"/>
</dbReference>
<dbReference type="GO" id="GO:0004519">
    <property type="term" value="F:endonuclease activity"/>
    <property type="evidence" value="ECO:0007669"/>
    <property type="project" value="UniProtKB-UniRule"/>
</dbReference>
<dbReference type="GO" id="GO:0043571">
    <property type="term" value="P:maintenance of CRISPR repeat elements"/>
    <property type="evidence" value="ECO:0007669"/>
    <property type="project" value="UniProtKB-UniRule"/>
</dbReference>
<dbReference type="RefSeq" id="WP_048895151.1">
    <property type="nucleotide sequence ID" value="NZ_FO818640.1"/>
</dbReference>
<evidence type="ECO:0000256" key="5">
    <source>
        <dbReference type="ARBA" id="ARBA00022842"/>
    </source>
</evidence>
<evidence type="ECO:0000256" key="3">
    <source>
        <dbReference type="ARBA" id="ARBA00022759"/>
    </source>
</evidence>
<organism evidence="11 12">
    <name type="scientific">Limnospira indica PCC 8005</name>
    <dbReference type="NCBI Taxonomy" id="376219"/>
    <lineage>
        <taxon>Bacteria</taxon>
        <taxon>Bacillati</taxon>
        <taxon>Cyanobacteriota</taxon>
        <taxon>Cyanophyceae</taxon>
        <taxon>Oscillatoriophycideae</taxon>
        <taxon>Oscillatoriales</taxon>
        <taxon>Sirenicapillariaceae</taxon>
        <taxon>Limnospira</taxon>
    </lineage>
</organism>
<keyword evidence="5 10" id="KW-0460">Magnesium</keyword>
<comment type="cofactor">
    <cofactor evidence="10">
        <name>Mg(2+)</name>
        <dbReference type="ChEBI" id="CHEBI:18420"/>
    </cofactor>
    <cofactor evidence="10">
        <name>Mn(2+)</name>
        <dbReference type="ChEBI" id="CHEBI:29035"/>
    </cofactor>
</comment>
<evidence type="ECO:0000256" key="7">
    <source>
        <dbReference type="ARBA" id="ARBA00023125"/>
    </source>
</evidence>
<evidence type="ECO:0000256" key="8">
    <source>
        <dbReference type="ARBA" id="ARBA00023211"/>
    </source>
</evidence>
<keyword evidence="2 10" id="KW-0479">Metal-binding</keyword>
<protein>
    <recommendedName>
        <fullName evidence="10">CRISPR-associated endonuclease Cas1</fullName>
        <ecNumber evidence="10">3.1.-.-</ecNumber>
    </recommendedName>
</protein>
<dbReference type="InterPro" id="IPR042206">
    <property type="entry name" value="CRISPR-assoc_Cas1_C"/>
</dbReference>
<evidence type="ECO:0000256" key="1">
    <source>
        <dbReference type="ARBA" id="ARBA00022722"/>
    </source>
</evidence>
<comment type="subunit">
    <text evidence="9 10">Homodimer, forms a heterotetramer with a Cas2 homodimer.</text>
</comment>
<dbReference type="GO" id="GO:0046872">
    <property type="term" value="F:metal ion binding"/>
    <property type="evidence" value="ECO:0007669"/>
    <property type="project" value="UniProtKB-UniRule"/>
</dbReference>
<dbReference type="InterPro" id="IPR050646">
    <property type="entry name" value="Cas1"/>
</dbReference>
<dbReference type="CDD" id="cd09634">
    <property type="entry name" value="Cas1_I-II-III"/>
    <property type="match status" value="1"/>
</dbReference>
<evidence type="ECO:0000256" key="6">
    <source>
        <dbReference type="ARBA" id="ARBA00023118"/>
    </source>
</evidence>
<dbReference type="PANTHER" id="PTHR34353:SF2">
    <property type="entry name" value="CRISPR-ASSOCIATED ENDONUCLEASE CAS1 1"/>
    <property type="match status" value="1"/>
</dbReference>
<keyword evidence="4 10" id="KW-0378">Hydrolase</keyword>
<accession>A0A9P1KHC0</accession>
<dbReference type="NCBIfam" id="TIGR00287">
    <property type="entry name" value="cas1"/>
    <property type="match status" value="1"/>
</dbReference>
<keyword evidence="3 10" id="KW-0255">Endonuclease</keyword>
<keyword evidence="8 10" id="KW-0464">Manganese</keyword>
<keyword evidence="12" id="KW-1185">Reference proteome</keyword>
<evidence type="ECO:0000313" key="11">
    <source>
        <dbReference type="EMBL" id="CDM96271.1"/>
    </source>
</evidence>
<dbReference type="AlphaFoldDB" id="A0A9P1KHC0"/>
<reference evidence="11 12" key="1">
    <citation type="submission" date="2014-02" db="EMBL/GenBank/DDBJ databases">
        <authorList>
            <person name="Genoscope - CEA"/>
        </authorList>
    </citation>
    <scope>NUCLEOTIDE SEQUENCE [LARGE SCALE GENOMIC DNA]</scope>
    <source>
        <strain evidence="11 12">PCC 8005</strain>
    </source>
</reference>
<evidence type="ECO:0000256" key="4">
    <source>
        <dbReference type="ARBA" id="ARBA00022801"/>
    </source>
</evidence>
<dbReference type="Gene3D" id="1.20.120.920">
    <property type="entry name" value="CRISPR-associated endonuclease Cas1, C-terminal domain"/>
    <property type="match status" value="1"/>
</dbReference>
<proteinExistence type="inferred from homology"/>
<dbReference type="EMBL" id="FO818640">
    <property type="protein sequence ID" value="CDM96271.1"/>
    <property type="molecule type" value="Genomic_DNA"/>
</dbReference>
<feature type="binding site" evidence="10">
    <location>
        <position position="226"/>
    </location>
    <ligand>
        <name>Mn(2+)</name>
        <dbReference type="ChEBI" id="CHEBI:29035"/>
    </ligand>
</feature>
<feature type="binding site" evidence="10">
    <location>
        <position position="241"/>
    </location>
    <ligand>
        <name>Mn(2+)</name>
        <dbReference type="ChEBI" id="CHEBI:29035"/>
    </ligand>
</feature>
<feature type="binding site" evidence="10">
    <location>
        <position position="161"/>
    </location>
    <ligand>
        <name>Mn(2+)</name>
        <dbReference type="ChEBI" id="CHEBI:29035"/>
    </ligand>
</feature>
<sequence>MTTLYLTAPRTVVRYHNQTLIIEQSKGSTTCRLAEIDLVVILPGVQLTDRAIAQLLDRGIETIFLRQDGRFRGRLQGHFHTNPTVRLAQYRALDTTFGMALAQKLILGKVRNQRYLLQRRNRETHGKITQLTEAIDTIASYLPRLKQTETPLDRNELMGVEGICARIYFQALTHWFPSQWKFTGRNRRPPKDPVNALLSWGYGVLLARVFAATVQAGFDPYLGFFHAIAPFRPNLVLDLMEEFRPVVVDRVAIAIVNSRLIDPNDFEPAPGEEEGIWLGQTAKKLYLGHLERQLQDSILYPPQHRKLKLSQILLEQARSLGRCLVETRLDYEAFIFR</sequence>